<accession>A0A0V1H4E6</accession>
<dbReference type="Proteomes" id="UP000055024">
    <property type="component" value="Unassembled WGS sequence"/>
</dbReference>
<dbReference type="AlphaFoldDB" id="A0A0V1H4E6"/>
<name>A0A0V1H4E6_9BILA</name>
<proteinExistence type="predicted"/>
<comment type="caution">
    <text evidence="1">The sequence shown here is derived from an EMBL/GenBank/DDBJ whole genome shotgun (WGS) entry which is preliminary data.</text>
</comment>
<sequence>MSKCSALLLTQYTVCSADYHRKEQLALSDSVSIENLDVVFMDSSLSESVFDEVFYDGIHCRNALTITSFGKTKLSDSTKLYLCSCLEGSALACTRVTQRSEQLYFGSCLSDVDVWTEHRGFATHMWSVMPHHAQASGRDMRFLREKFLDHFYRRRTSQYTKEHRKFSNLWNLYSKIQVCMDALAAVADLLPLGTMSNGHFSPFVCCKSVAGSMTVSGCTFLPVAIDGELKVPIGPLLSRRFQSFTVEDPIVLEEQQP</sequence>
<gene>
    <name evidence="1" type="ORF">T11_5963</name>
</gene>
<evidence type="ECO:0000313" key="2">
    <source>
        <dbReference type="Proteomes" id="UP000055024"/>
    </source>
</evidence>
<dbReference type="EMBL" id="JYDP01000137">
    <property type="protein sequence ID" value="KRZ05528.1"/>
    <property type="molecule type" value="Genomic_DNA"/>
</dbReference>
<organism evidence="1 2">
    <name type="scientific">Trichinella zimbabwensis</name>
    <dbReference type="NCBI Taxonomy" id="268475"/>
    <lineage>
        <taxon>Eukaryota</taxon>
        <taxon>Metazoa</taxon>
        <taxon>Ecdysozoa</taxon>
        <taxon>Nematoda</taxon>
        <taxon>Enoplea</taxon>
        <taxon>Dorylaimia</taxon>
        <taxon>Trichinellida</taxon>
        <taxon>Trichinellidae</taxon>
        <taxon>Trichinella</taxon>
    </lineage>
</organism>
<evidence type="ECO:0000313" key="1">
    <source>
        <dbReference type="EMBL" id="KRZ05528.1"/>
    </source>
</evidence>
<keyword evidence="2" id="KW-1185">Reference proteome</keyword>
<protein>
    <submittedName>
        <fullName evidence="1">Uncharacterized protein</fullName>
    </submittedName>
</protein>
<reference evidence="1 2" key="1">
    <citation type="submission" date="2015-01" db="EMBL/GenBank/DDBJ databases">
        <title>Evolution of Trichinella species and genotypes.</title>
        <authorList>
            <person name="Korhonen P.K."/>
            <person name="Edoardo P."/>
            <person name="Giuseppe L.R."/>
            <person name="Gasser R.B."/>
        </authorList>
    </citation>
    <scope>NUCLEOTIDE SEQUENCE [LARGE SCALE GENOMIC DNA]</scope>
    <source>
        <strain evidence="1">ISS1029</strain>
    </source>
</reference>